<keyword evidence="3" id="KW-0696">RNA-directed RNA polymerase</keyword>
<dbReference type="InterPro" id="IPR056053">
    <property type="entry name" value="DUF7636"/>
</dbReference>
<dbReference type="eggNOG" id="KOG0988">
    <property type="taxonomic scope" value="Eukaryota"/>
</dbReference>
<dbReference type="InterPro" id="IPR056654">
    <property type="entry name" value="DUF7752"/>
</dbReference>
<keyword evidence="6" id="KW-0694">RNA-binding</keyword>
<dbReference type="Pfam" id="PF24643">
    <property type="entry name" value="DUF7637"/>
    <property type="match status" value="1"/>
</dbReference>
<evidence type="ECO:0000256" key="1">
    <source>
        <dbReference type="ARBA" id="ARBA00005762"/>
    </source>
</evidence>
<keyword evidence="4" id="KW-0808">Transferase</keyword>
<feature type="domain" description="PH-like" evidence="13">
    <location>
        <begin position="113"/>
        <end position="306"/>
    </location>
</feature>
<reference evidence="16" key="1">
    <citation type="submission" date="2016-11" db="UniProtKB">
        <authorList>
            <consortium name="WormBaseParasite"/>
        </authorList>
    </citation>
    <scope>IDENTIFICATION</scope>
</reference>
<feature type="domain" description="RDRP core" evidence="9">
    <location>
        <begin position="480"/>
        <end position="1116"/>
    </location>
</feature>
<feature type="domain" description="DUF7636" evidence="10">
    <location>
        <begin position="1550"/>
        <end position="1649"/>
    </location>
</feature>
<dbReference type="Pfam" id="PF24642">
    <property type="entry name" value="DUF7636"/>
    <property type="match status" value="1"/>
</dbReference>
<dbReference type="Pfam" id="PF25359">
    <property type="entry name" value="PH_met_RdRP"/>
    <property type="match status" value="1"/>
</dbReference>
<evidence type="ECO:0000256" key="5">
    <source>
        <dbReference type="ARBA" id="ARBA00022695"/>
    </source>
</evidence>
<dbReference type="InterPro" id="IPR057493">
    <property type="entry name" value="PH_RdRP-assoc"/>
</dbReference>
<dbReference type="Pfam" id="PF24934">
    <property type="entry name" value="DUF7752"/>
    <property type="match status" value="1"/>
</dbReference>
<keyword evidence="5" id="KW-0548">Nucleotidyltransferase</keyword>
<dbReference type="EC" id="2.7.7.48" evidence="2"/>
<dbReference type="GO" id="GO:0003968">
    <property type="term" value="F:RNA-directed RNA polymerase activity"/>
    <property type="evidence" value="ECO:0007669"/>
    <property type="project" value="UniProtKB-KW"/>
</dbReference>
<dbReference type="Pfam" id="PF26253">
    <property type="entry name" value="RdRP_head"/>
    <property type="match status" value="1"/>
</dbReference>
<evidence type="ECO:0000256" key="4">
    <source>
        <dbReference type="ARBA" id="ARBA00022679"/>
    </source>
</evidence>
<proteinExistence type="inferred from homology"/>
<accession>A0A1I7ULC3</accession>
<evidence type="ECO:0000259" key="12">
    <source>
        <dbReference type="Pfam" id="PF24934"/>
    </source>
</evidence>
<evidence type="ECO:0000259" key="13">
    <source>
        <dbReference type="Pfam" id="PF25359"/>
    </source>
</evidence>
<keyword evidence="15" id="KW-1185">Reference proteome</keyword>
<evidence type="ECO:0000256" key="6">
    <source>
        <dbReference type="ARBA" id="ARBA00022884"/>
    </source>
</evidence>
<evidence type="ECO:0000259" key="14">
    <source>
        <dbReference type="Pfam" id="PF26253"/>
    </source>
</evidence>
<dbReference type="GO" id="GO:0030422">
    <property type="term" value="P:siRNA processing"/>
    <property type="evidence" value="ECO:0007669"/>
    <property type="project" value="TreeGrafter"/>
</dbReference>
<comment type="similarity">
    <text evidence="1">Belongs to the RdRP family.</text>
</comment>
<dbReference type="Proteomes" id="UP000095282">
    <property type="component" value="Unplaced"/>
</dbReference>
<dbReference type="GO" id="GO:0031380">
    <property type="term" value="C:nuclear RNA-directed RNA polymerase complex"/>
    <property type="evidence" value="ECO:0007669"/>
    <property type="project" value="TreeGrafter"/>
</dbReference>
<evidence type="ECO:0000259" key="10">
    <source>
        <dbReference type="Pfam" id="PF24642"/>
    </source>
</evidence>
<comment type="catalytic activity">
    <reaction evidence="8">
        <text>RNA(n) + a ribonucleoside 5'-triphosphate = RNA(n+1) + diphosphate</text>
        <dbReference type="Rhea" id="RHEA:21248"/>
        <dbReference type="Rhea" id="RHEA-COMP:14527"/>
        <dbReference type="Rhea" id="RHEA-COMP:17342"/>
        <dbReference type="ChEBI" id="CHEBI:33019"/>
        <dbReference type="ChEBI" id="CHEBI:61557"/>
        <dbReference type="ChEBI" id="CHEBI:140395"/>
        <dbReference type="EC" id="2.7.7.48"/>
    </reaction>
</comment>
<dbReference type="WBParaSite" id="Csp11.Scaffold630.g17111.t1">
    <property type="protein sequence ID" value="Csp11.Scaffold630.g17111.t1"/>
    <property type="gene ID" value="Csp11.Scaffold630.g17111"/>
</dbReference>
<dbReference type="Pfam" id="PF05183">
    <property type="entry name" value="RdRP"/>
    <property type="match status" value="1"/>
</dbReference>
<evidence type="ECO:0000259" key="11">
    <source>
        <dbReference type="Pfam" id="PF24643"/>
    </source>
</evidence>
<dbReference type="PANTHER" id="PTHR23079:SF54">
    <property type="entry name" value="RNA-DIRECTED RNA POLYMERASE"/>
    <property type="match status" value="1"/>
</dbReference>
<dbReference type="STRING" id="1561998.A0A1I7ULC3"/>
<dbReference type="InterPro" id="IPR007855">
    <property type="entry name" value="RDRP"/>
</dbReference>
<dbReference type="InterPro" id="IPR057596">
    <property type="entry name" value="RDRP_core"/>
</dbReference>
<feature type="domain" description="RDRP C-terminal head" evidence="14">
    <location>
        <begin position="1143"/>
        <end position="1309"/>
    </location>
</feature>
<dbReference type="PANTHER" id="PTHR23079">
    <property type="entry name" value="RNA-DEPENDENT RNA POLYMERASE"/>
    <property type="match status" value="1"/>
</dbReference>
<organism evidence="15 16">
    <name type="scientific">Caenorhabditis tropicalis</name>
    <dbReference type="NCBI Taxonomy" id="1561998"/>
    <lineage>
        <taxon>Eukaryota</taxon>
        <taxon>Metazoa</taxon>
        <taxon>Ecdysozoa</taxon>
        <taxon>Nematoda</taxon>
        <taxon>Chromadorea</taxon>
        <taxon>Rhabditida</taxon>
        <taxon>Rhabditina</taxon>
        <taxon>Rhabditomorpha</taxon>
        <taxon>Rhabditoidea</taxon>
        <taxon>Rhabditidae</taxon>
        <taxon>Peloderinae</taxon>
        <taxon>Caenorhabditis</taxon>
    </lineage>
</organism>
<evidence type="ECO:0000256" key="7">
    <source>
        <dbReference type="ARBA" id="ARBA00023158"/>
    </source>
</evidence>
<sequence>MTTTLTTSYVKLAVPGNKNGNDSHINRQENLLLLKLNLSYGVNVDGERIKVSNDWEDPFYEATYKIQSENGFSYSLLEDISDVMRRISQQVNEIPLKGSIILQHPALFNPNIICSKPNLQTESICFGNIWNNEFYIHWNVRFPPTNFRRSPSRDEVHIIKTHFDFDKNWPVTVTFSIYEQDDTNPSKTAKYQLSIEGSSIRHLIIDPIINLAPRRIYFILKDPVTVKKTVHKGGQPGNGSEKSTSRVLQLPSGINSEDLSHRKALTENKVFCMEFNQHTVDSTSLYTIISRLRSRWNIPVEIASITEFNGHGYVMERPHPNSCSPYRNTSYFCRNPCYYTEQDYQRFLKEIFPIRSQSTYRVADRINERKFAYTYLIEALFSRGAVVKDQLLLFPQRWYGFLQIIREHVNDDLSSVYESHNLCESALEDLLNHVDNQPRIGDLLSVFKRLCERRKESKESNQITTEEWDEGYRRVRKVIFTPTRKIYLAPEKIVANRAITGADHDGTRIIRTTFRDDNLGKMRYNLLRDLLKNYVLLRLHKGFCIMGRFFGYLASSNSQMRDGGAYFMERFNKRQLEELGKVGEEAPFIFKPKIISYRKKLGKFEYTGSIPKAMARLGQCFTQARACTGVEIGLQDYKMIPDAIGGKSLNGSPYMYTDGVGLISAELARQISKSMQLPRGFVPSAFQIRFRGLKGMLAVGPILDETTSYFKSIYRRGFMWKEVHEEIDLAQYTYKCLFRGSQFKFSSSTQGKEKWAIELVKWSSPTPVTLNRPLINILDQVSALQSLECHKRVCKRIEELLNIEMDSFSKCIVNEEKCRSKLEEMPRRVHFASLEHRFGFSLSTEPFFRSLIKASIDYSMIRLLKKVNIPIPSNVARSMFGITDESGQLQYGQIFVQCTENVNNKYPTKTSSSKILKGKVMVTKFPSMCEGDVRMYDAVDVPELRHLQNVIVFPQTGPRSMPDEMAGSDLDGDEYAVIWDPLLFFEKNEKAFAYCSEKPEEEFRAEEMDPKMIEFFAQFMEQEDVGVTATNHLHQSDQFGVTSDVCNILAKKHSMALDYSKSGVAPLPMTNKWTHNPETGTWEPPEKAERKPDYANRFGSVTMYTSSRLLGTLHRELRTVNDVVESSAEKQTPVVIDELLVWKGWERYKEKAEMQMMKYNGQLRSIMDAFGVNTEAEVFSGYYREIRNRQSDKENDSMSMYCTEAVIETQVTRLYKKFREEFFEEFVESRPDSPAYMQLTVPQNEKVWEENDILRRVCREPNDLMMAKAVAYYKTCYKSNIGKQDRKLSFAWIAYDILNCVRGKNLLRTSEVTFPRLPQYQAVCDHRNAFVSEGKNRGSFGLFTARLYRRDEGNRISEQESQAREIILKYTLNNLKLVMVLYIIDSWARVKGLLRDESDVNNCGDDIEKEKTICIASENSLKWYHLSLMVIMVATNQLGCLIDEDQKSCGSKVFDSITSSSNMQLNGRKLSDKDMDRLTLSFYRFLSTQEFRRLRYLNFASIGLKSVFMRGEWLVYHTAAVQTYYNLLLNLRFDELPVSTEPLSEKRSFIREAEPFFIEIPKSADYNLILERLRRTSKCVEIQARRIHQFGKEGPMLISCRGSVESINELLDLTSVKLPRYMWQSGMDGSHNSELSNALTHLLYYKVMGEEYQFQCSSVYTNQNRTPNGSTRHYNNRTKNRKNRQIRNRIF</sequence>
<dbReference type="GO" id="GO:0003723">
    <property type="term" value="F:RNA binding"/>
    <property type="evidence" value="ECO:0007669"/>
    <property type="project" value="UniProtKB-KW"/>
</dbReference>
<feature type="domain" description="DUF7752" evidence="12">
    <location>
        <begin position="1373"/>
        <end position="1499"/>
    </location>
</feature>
<dbReference type="InterPro" id="IPR056054">
    <property type="entry name" value="DUF7637"/>
</dbReference>
<evidence type="ECO:0000256" key="8">
    <source>
        <dbReference type="ARBA" id="ARBA00048744"/>
    </source>
</evidence>
<evidence type="ECO:0000256" key="2">
    <source>
        <dbReference type="ARBA" id="ARBA00012494"/>
    </source>
</evidence>
<dbReference type="InterPro" id="IPR058752">
    <property type="entry name" value="RDRP_C_head"/>
</dbReference>
<feature type="domain" description="DUF7637" evidence="11">
    <location>
        <begin position="5"/>
        <end position="109"/>
    </location>
</feature>
<evidence type="ECO:0000313" key="16">
    <source>
        <dbReference type="WBParaSite" id="Csp11.Scaffold630.g17111.t1"/>
    </source>
</evidence>
<evidence type="ECO:0000256" key="3">
    <source>
        <dbReference type="ARBA" id="ARBA00022484"/>
    </source>
</evidence>
<keyword evidence="7" id="KW-0943">RNA-mediated gene silencing</keyword>
<name>A0A1I7ULC3_9PELO</name>
<protein>
    <recommendedName>
        <fullName evidence="2">RNA-directed RNA polymerase</fullName>
        <ecNumber evidence="2">2.7.7.48</ecNumber>
    </recommendedName>
</protein>
<evidence type="ECO:0000259" key="9">
    <source>
        <dbReference type="Pfam" id="PF05183"/>
    </source>
</evidence>
<evidence type="ECO:0000313" key="15">
    <source>
        <dbReference type="Proteomes" id="UP000095282"/>
    </source>
</evidence>